<keyword evidence="1" id="KW-1133">Transmembrane helix</keyword>
<evidence type="ECO:0000313" key="3">
    <source>
        <dbReference type="Proteomes" id="UP000075391"/>
    </source>
</evidence>
<comment type="caution">
    <text evidence="2">The sequence shown here is derived from an EMBL/GenBank/DDBJ whole genome shotgun (WGS) entry which is preliminary data.</text>
</comment>
<dbReference type="Proteomes" id="UP000075391">
    <property type="component" value="Unassembled WGS sequence"/>
</dbReference>
<gene>
    <name evidence="2" type="ORF">AZI85_14730</name>
</gene>
<reference evidence="2 3" key="1">
    <citation type="submission" date="2016-03" db="EMBL/GenBank/DDBJ databases">
        <authorList>
            <person name="Ploux O."/>
        </authorList>
    </citation>
    <scope>NUCLEOTIDE SEQUENCE [LARGE SCALE GENOMIC DNA]</scope>
    <source>
        <strain evidence="2 3">BER2</strain>
    </source>
</reference>
<name>A0A150WU79_BDEBC</name>
<evidence type="ECO:0000313" key="2">
    <source>
        <dbReference type="EMBL" id="KYG69956.1"/>
    </source>
</evidence>
<feature type="transmembrane region" description="Helical" evidence="1">
    <location>
        <begin position="35"/>
        <end position="54"/>
    </location>
</feature>
<keyword evidence="1" id="KW-0472">Membrane</keyword>
<evidence type="ECO:0000256" key="1">
    <source>
        <dbReference type="SAM" id="Phobius"/>
    </source>
</evidence>
<accession>A0A150WU79</accession>
<feature type="transmembrane region" description="Helical" evidence="1">
    <location>
        <begin position="6"/>
        <end position="23"/>
    </location>
</feature>
<proteinExistence type="predicted"/>
<dbReference type="EMBL" id="LUKF01000003">
    <property type="protein sequence ID" value="KYG69956.1"/>
    <property type="molecule type" value="Genomic_DNA"/>
</dbReference>
<dbReference type="AlphaFoldDB" id="A0A150WU79"/>
<feature type="transmembrane region" description="Helical" evidence="1">
    <location>
        <begin position="60"/>
        <end position="79"/>
    </location>
</feature>
<keyword evidence="1" id="KW-0812">Transmembrane</keyword>
<dbReference type="Gene3D" id="1.20.1280.290">
    <property type="match status" value="1"/>
</dbReference>
<evidence type="ECO:0008006" key="4">
    <source>
        <dbReference type="Google" id="ProtNLM"/>
    </source>
</evidence>
<organism evidence="2 3">
    <name type="scientific">Bdellovibrio bacteriovorus</name>
    <dbReference type="NCBI Taxonomy" id="959"/>
    <lineage>
        <taxon>Bacteria</taxon>
        <taxon>Pseudomonadati</taxon>
        <taxon>Bdellovibrionota</taxon>
        <taxon>Bdellovibrionia</taxon>
        <taxon>Bdellovibrionales</taxon>
        <taxon>Pseudobdellovibrionaceae</taxon>
        <taxon>Bdellovibrio</taxon>
    </lineage>
</organism>
<protein>
    <recommendedName>
        <fullName evidence="4">MtN3 and saliva related transmembrane protein</fullName>
    </recommendedName>
</protein>
<sequence>MSFNDVLGWVASLVLIATIVNQIRKQIRDRTSQGVSIYLFAGQIFSSLGLAVYSYNLGNWVFTVLNLVLLLTNITGFYFTKKFKDEGKRE</sequence>